<reference evidence="2" key="1">
    <citation type="submission" date="2019-11" db="EMBL/GenBank/DDBJ databases">
        <authorList>
            <person name="Kojima H."/>
        </authorList>
    </citation>
    <scope>NUCLEOTIDE SEQUENCE</scope>
    <source>
        <strain evidence="2">H1576</strain>
    </source>
</reference>
<dbReference type="Pfam" id="PF19583">
    <property type="entry name" value="ODP"/>
    <property type="match status" value="1"/>
</dbReference>
<dbReference type="CDD" id="cd07709">
    <property type="entry name" value="flavodiiron_proteins_MBL-fold"/>
    <property type="match status" value="1"/>
</dbReference>
<dbReference type="InterPro" id="IPR001279">
    <property type="entry name" value="Metallo-B-lactamas"/>
</dbReference>
<dbReference type="Gene3D" id="3.60.15.10">
    <property type="entry name" value="Ribonuclease Z/Hydroxyacylglutathione hydrolase-like"/>
    <property type="match status" value="1"/>
</dbReference>
<gene>
    <name evidence="2" type="ORF">GJV85_07760</name>
</gene>
<dbReference type="EMBL" id="CP046072">
    <property type="protein sequence ID" value="QSZ42007.1"/>
    <property type="molecule type" value="Genomic_DNA"/>
</dbReference>
<dbReference type="InterPro" id="IPR036866">
    <property type="entry name" value="RibonucZ/Hydroxyglut_hydro"/>
</dbReference>
<protein>
    <submittedName>
        <fullName evidence="2">MBL fold metallo-hydrolase</fullName>
    </submittedName>
</protein>
<evidence type="ECO:0000259" key="1">
    <source>
        <dbReference type="SMART" id="SM00849"/>
    </source>
</evidence>
<dbReference type="AlphaFoldDB" id="A0A975GCY4"/>
<proteinExistence type="predicted"/>
<name>A0A975GCY4_9BACT</name>
<accession>A0A975GCY4</accession>
<dbReference type="PANTHER" id="PTHR43041:SF1">
    <property type="entry name" value="METALLO-BETA-LACTAMASE DOMAIN-CONTAINING PROTEIN"/>
    <property type="match status" value="1"/>
</dbReference>
<keyword evidence="3" id="KW-1185">Reference proteome</keyword>
<dbReference type="Proteomes" id="UP000671852">
    <property type="component" value="Chromosome"/>
</dbReference>
<dbReference type="PANTHER" id="PTHR43041">
    <property type="entry name" value="HYDROLASE, METALLO-BETA-LACTAMASE SUPERFAMILY"/>
    <property type="match status" value="1"/>
</dbReference>
<dbReference type="SMART" id="SM00849">
    <property type="entry name" value="Lactamase_B"/>
    <property type="match status" value="1"/>
</dbReference>
<organism evidence="2 3">
    <name type="scientific">Sulfurimonas aquatica</name>
    <dbReference type="NCBI Taxonomy" id="2672570"/>
    <lineage>
        <taxon>Bacteria</taxon>
        <taxon>Pseudomonadati</taxon>
        <taxon>Campylobacterota</taxon>
        <taxon>Epsilonproteobacteria</taxon>
        <taxon>Campylobacterales</taxon>
        <taxon>Sulfurimonadaceae</taxon>
        <taxon>Sulfurimonas</taxon>
    </lineage>
</organism>
<dbReference type="SUPFAM" id="SSF56281">
    <property type="entry name" value="Metallo-hydrolase/oxidoreductase"/>
    <property type="match status" value="1"/>
</dbReference>
<dbReference type="KEGG" id="saqt:GJV85_07760"/>
<evidence type="ECO:0000313" key="3">
    <source>
        <dbReference type="Proteomes" id="UP000671852"/>
    </source>
</evidence>
<dbReference type="RefSeq" id="WP_207560824.1">
    <property type="nucleotide sequence ID" value="NZ_CP046072.1"/>
</dbReference>
<feature type="domain" description="Metallo-beta-lactamase" evidence="1">
    <location>
        <begin position="32"/>
        <end position="222"/>
    </location>
</feature>
<evidence type="ECO:0000313" key="2">
    <source>
        <dbReference type="EMBL" id="QSZ42007.1"/>
    </source>
</evidence>
<dbReference type="InterPro" id="IPR045761">
    <property type="entry name" value="ODP_dom"/>
</dbReference>
<sequence length="252" mass="29023">MAEKEKILYDDGKHKCVMFSFDDESHEDSFLSVNQYLIVQNGSGVLVDPGSEVIFEELYDAVSKHVEIENIKFIFFSHQDPDVSGSISQWAISTKAKFVMSALWVRFMSHYGFMEMDRVLSLADHGAKINFGDDYLKFIPAHFLHSPGNFSLYDSRSKIVFSGDIGAAILDAPETYKCVDEFEKHLEYLLPFHKRYMGSNKLTRAWVKSIQTNDVKMIAPQHGFIFEDENVGKFLEWFEELQCGSDFIDELY</sequence>
<reference evidence="2" key="2">
    <citation type="submission" date="2021-04" db="EMBL/GenBank/DDBJ databases">
        <title>Isolation and characterization of a novel species of the genus Sulfurimonas.</title>
        <authorList>
            <person name="Fukui M."/>
        </authorList>
    </citation>
    <scope>NUCLEOTIDE SEQUENCE</scope>
    <source>
        <strain evidence="2">H1576</strain>
    </source>
</reference>